<keyword evidence="3" id="KW-0406">Ion transport</keyword>
<organism evidence="4 5">
    <name type="scientific">Geodia barretti</name>
    <name type="common">Barrett's horny sponge</name>
    <dbReference type="NCBI Taxonomy" id="519541"/>
    <lineage>
        <taxon>Eukaryota</taxon>
        <taxon>Metazoa</taxon>
        <taxon>Porifera</taxon>
        <taxon>Demospongiae</taxon>
        <taxon>Heteroscleromorpha</taxon>
        <taxon>Tetractinellida</taxon>
        <taxon>Astrophorina</taxon>
        <taxon>Geodiidae</taxon>
        <taxon>Geodia</taxon>
    </lineage>
</organism>
<comment type="similarity">
    <text evidence="1">Belongs to the V-ATPase D subunit family.</text>
</comment>
<sequence length="190" mass="21346">MSEKDRLSVFPSRMALQQMKMRLKGAQKGHSLLKRKADALTLRFRQILSKIIETKNLVGEIMKEAAFSLAEANFAAGDISQNVLQTVEKAQIKVRMKKDNVVGVQLPVFEGYNDGADTYELTGLSRGGQQVSKCKEMFGKAVKLMVDLATMQTSFIILDEVIKITNRRVNAIEHGKPTHTLYTQEVYSHQ</sequence>
<dbReference type="Gene3D" id="1.10.287.3240">
    <property type="match status" value="1"/>
</dbReference>
<evidence type="ECO:0000256" key="2">
    <source>
        <dbReference type="ARBA" id="ARBA00022448"/>
    </source>
</evidence>
<protein>
    <submittedName>
        <fullName evidence="4">V-type proton ATPase subunit D</fullName>
    </submittedName>
</protein>
<evidence type="ECO:0000256" key="1">
    <source>
        <dbReference type="ARBA" id="ARBA00005850"/>
    </source>
</evidence>
<reference evidence="4" key="1">
    <citation type="submission" date="2023-03" db="EMBL/GenBank/DDBJ databases">
        <authorList>
            <person name="Steffen K."/>
            <person name="Cardenas P."/>
        </authorList>
    </citation>
    <scope>NUCLEOTIDE SEQUENCE</scope>
</reference>
<comment type="caution">
    <text evidence="4">The sequence shown here is derived from an EMBL/GenBank/DDBJ whole genome shotgun (WGS) entry which is preliminary data.</text>
</comment>
<dbReference type="PANTHER" id="PTHR11671">
    <property type="entry name" value="V-TYPE ATP SYNTHASE SUBUNIT D"/>
    <property type="match status" value="1"/>
</dbReference>
<keyword evidence="5" id="KW-1185">Reference proteome</keyword>
<dbReference type="NCBIfam" id="TIGR00309">
    <property type="entry name" value="V_ATPase_subD"/>
    <property type="match status" value="1"/>
</dbReference>
<dbReference type="AlphaFoldDB" id="A0AA35X262"/>
<evidence type="ECO:0000256" key="3">
    <source>
        <dbReference type="ARBA" id="ARBA00023065"/>
    </source>
</evidence>
<dbReference type="EMBL" id="CASHTH010003272">
    <property type="protein sequence ID" value="CAI8042563.1"/>
    <property type="molecule type" value="Genomic_DNA"/>
</dbReference>
<dbReference type="GO" id="GO:0046961">
    <property type="term" value="F:proton-transporting ATPase activity, rotational mechanism"/>
    <property type="evidence" value="ECO:0007669"/>
    <property type="project" value="InterPro"/>
</dbReference>
<dbReference type="Proteomes" id="UP001174909">
    <property type="component" value="Unassembled WGS sequence"/>
</dbReference>
<name>A0AA35X262_GEOBA</name>
<keyword evidence="2" id="KW-0813">Transport</keyword>
<evidence type="ECO:0000313" key="4">
    <source>
        <dbReference type="EMBL" id="CAI8042563.1"/>
    </source>
</evidence>
<dbReference type="Pfam" id="PF01813">
    <property type="entry name" value="ATP-synt_D"/>
    <property type="match status" value="1"/>
</dbReference>
<proteinExistence type="inferred from homology"/>
<accession>A0AA35X262</accession>
<dbReference type="InterPro" id="IPR002699">
    <property type="entry name" value="V_ATPase_D"/>
</dbReference>
<gene>
    <name evidence="4" type="ORF">GBAR_LOCUS23607</name>
</gene>
<evidence type="ECO:0000313" key="5">
    <source>
        <dbReference type="Proteomes" id="UP001174909"/>
    </source>
</evidence>